<dbReference type="EMBL" id="CP003563">
    <property type="protein sequence ID" value="AFL50556.1"/>
    <property type="molecule type" value="Genomic_DNA"/>
</dbReference>
<proteinExistence type="predicted"/>
<accession>I3X3V0</accession>
<evidence type="ECO:0000313" key="1">
    <source>
        <dbReference type="EMBL" id="AFL50556.1"/>
    </source>
</evidence>
<dbReference type="KEGG" id="sfd:USDA257_c19710"/>
<dbReference type="Proteomes" id="UP000006180">
    <property type="component" value="Chromosome"/>
</dbReference>
<evidence type="ECO:0000313" key="2">
    <source>
        <dbReference type="Proteomes" id="UP000006180"/>
    </source>
</evidence>
<organism evidence="1 2">
    <name type="scientific">Sinorhizobium fredii (strain USDA 257)</name>
    <dbReference type="NCBI Taxonomy" id="1185652"/>
    <lineage>
        <taxon>Bacteria</taxon>
        <taxon>Pseudomonadati</taxon>
        <taxon>Pseudomonadota</taxon>
        <taxon>Alphaproteobacteria</taxon>
        <taxon>Hyphomicrobiales</taxon>
        <taxon>Rhizobiaceae</taxon>
        <taxon>Sinorhizobium/Ensifer group</taxon>
        <taxon>Sinorhizobium</taxon>
    </lineage>
</organism>
<dbReference type="AlphaFoldDB" id="I3X3V0"/>
<reference evidence="1 2" key="1">
    <citation type="journal article" date="2012" name="J. Bacteriol.">
        <title>Complete genome sequence of the broad-host-range strain Sinorhizobium fredii USDA257.</title>
        <authorList>
            <person name="Schuldes J."/>
            <person name="Rodriguez Orbegoso M."/>
            <person name="Schmeisser C."/>
            <person name="Krishnan H.B."/>
            <person name="Daniel R."/>
            <person name="Streit W.R."/>
        </authorList>
    </citation>
    <scope>NUCLEOTIDE SEQUENCE [LARGE SCALE GENOMIC DNA]</scope>
    <source>
        <strain evidence="1 2">USDA 257</strain>
    </source>
</reference>
<sequence>MRKAGKARLFLAVPELRESAWMSGDLVFMKLCEEYKRACLRRDALRCSVRSDDSALIVTEQQCHDLEAATIDYVRAHVSFPGLV</sequence>
<name>I3X3V0_SINF2</name>
<gene>
    <name evidence="1" type="ORF">USDA257_c19710</name>
</gene>
<protein>
    <submittedName>
        <fullName evidence="1">Uncharacterized protein</fullName>
    </submittedName>
</protein>
<dbReference type="HOGENOM" id="CLU_191558_0_0_5"/>